<evidence type="ECO:0000256" key="3">
    <source>
        <dbReference type="ARBA" id="ARBA00022516"/>
    </source>
</evidence>
<dbReference type="CDD" id="cd09160">
    <property type="entry name" value="PLDc_SMU_988_like_2"/>
    <property type="match status" value="1"/>
</dbReference>
<protein>
    <recommendedName>
        <fullName evidence="12">Cardiolipin synthase</fullName>
        <ecNumber evidence="12">2.7.8.-</ecNumber>
    </recommendedName>
</protein>
<feature type="transmembrane region" description="Helical" evidence="13">
    <location>
        <begin position="71"/>
        <end position="88"/>
    </location>
</feature>
<evidence type="ECO:0000256" key="5">
    <source>
        <dbReference type="ARBA" id="ARBA00022692"/>
    </source>
</evidence>
<reference evidence="15 16" key="1">
    <citation type="submission" date="2016-01" db="EMBL/GenBank/DDBJ databases">
        <title>Highly variable Streptococcus oralis are common among viridans streptococci isolated from primates.</title>
        <authorList>
            <person name="Denapaite D."/>
            <person name="Rieger M."/>
            <person name="Koendgen S."/>
            <person name="Brueckner R."/>
            <person name="Ochigava I."/>
            <person name="Kappeler P."/>
            <person name="Maetz-Rensing K."/>
            <person name="Leendertz F."/>
            <person name="Hakenbeck R."/>
        </authorList>
    </citation>
    <scope>NUCLEOTIDE SEQUENCE [LARGE SCALE GENOMIC DNA]</scope>
    <source>
        <strain evidence="15 16">DD08</strain>
    </source>
</reference>
<feature type="transmembrane region" description="Helical" evidence="13">
    <location>
        <begin position="40"/>
        <end position="59"/>
    </location>
</feature>
<dbReference type="Pfam" id="PF13396">
    <property type="entry name" value="PLDc_N"/>
    <property type="match status" value="1"/>
</dbReference>
<dbReference type="CDD" id="cd09154">
    <property type="entry name" value="PLDc_SMU_988_like_1"/>
    <property type="match status" value="1"/>
</dbReference>
<keyword evidence="2" id="KW-1003">Cell membrane</keyword>
<proteinExistence type="predicted"/>
<dbReference type="Gene3D" id="3.30.870.10">
    <property type="entry name" value="Endonuclease Chain A"/>
    <property type="match status" value="2"/>
</dbReference>
<keyword evidence="7 13" id="KW-1133">Transmembrane helix</keyword>
<dbReference type="EMBL" id="LQRD01000015">
    <property type="protein sequence ID" value="KXT71022.1"/>
    <property type="molecule type" value="Genomic_DNA"/>
</dbReference>
<keyword evidence="9 13" id="KW-0472">Membrane</keyword>
<keyword evidence="3" id="KW-0444">Lipid biosynthesis</keyword>
<feature type="domain" description="PLD phosphodiesterase" evidence="14">
    <location>
        <begin position="425"/>
        <end position="452"/>
    </location>
</feature>
<evidence type="ECO:0000313" key="15">
    <source>
        <dbReference type="EMBL" id="KXT71022.1"/>
    </source>
</evidence>
<feature type="transmembrane region" description="Helical" evidence="13">
    <location>
        <begin position="12"/>
        <end position="34"/>
    </location>
</feature>
<evidence type="ECO:0000256" key="6">
    <source>
        <dbReference type="ARBA" id="ARBA00022737"/>
    </source>
</evidence>
<dbReference type="PROSITE" id="PS50035">
    <property type="entry name" value="PLD"/>
    <property type="match status" value="2"/>
</dbReference>
<evidence type="ECO:0000313" key="16">
    <source>
        <dbReference type="Proteomes" id="UP000070377"/>
    </source>
</evidence>
<comment type="subcellular location">
    <subcellularLocation>
        <location evidence="1">Cell membrane</location>
        <topology evidence="1">Multi-pass membrane protein</topology>
    </subcellularLocation>
</comment>
<dbReference type="STRING" id="45634.SCRDD08_00209"/>
<dbReference type="NCBIfam" id="TIGR04265">
    <property type="entry name" value="bac_cardiolipin"/>
    <property type="match status" value="1"/>
</dbReference>
<dbReference type="PATRIC" id="fig|45634.12.peg.218"/>
<dbReference type="InterPro" id="IPR022924">
    <property type="entry name" value="Cardiolipin_synthase"/>
</dbReference>
<evidence type="ECO:0000256" key="10">
    <source>
        <dbReference type="ARBA" id="ARBA00023209"/>
    </source>
</evidence>
<dbReference type="InterPro" id="IPR001736">
    <property type="entry name" value="PLipase_D/transphosphatidylase"/>
</dbReference>
<dbReference type="Pfam" id="PF13091">
    <property type="entry name" value="PLDc_2"/>
    <property type="match status" value="2"/>
</dbReference>
<keyword evidence="8" id="KW-0443">Lipid metabolism</keyword>
<dbReference type="InterPro" id="IPR025202">
    <property type="entry name" value="PLD-like_dom"/>
</dbReference>
<dbReference type="AlphaFoldDB" id="A0A139N513"/>
<evidence type="ECO:0000256" key="13">
    <source>
        <dbReference type="SAM" id="Phobius"/>
    </source>
</evidence>
<dbReference type="InterPro" id="IPR027379">
    <property type="entry name" value="CLS_N"/>
</dbReference>
<evidence type="ECO:0000256" key="1">
    <source>
        <dbReference type="ARBA" id="ARBA00004651"/>
    </source>
</evidence>
<keyword evidence="6" id="KW-0677">Repeat</keyword>
<evidence type="ECO:0000259" key="14">
    <source>
        <dbReference type="PROSITE" id="PS50035"/>
    </source>
</evidence>
<evidence type="ECO:0000256" key="8">
    <source>
        <dbReference type="ARBA" id="ARBA00023098"/>
    </source>
</evidence>
<dbReference type="GO" id="GO:0005886">
    <property type="term" value="C:plasma membrane"/>
    <property type="evidence" value="ECO:0007669"/>
    <property type="project" value="UniProtKB-SubCell"/>
</dbReference>
<evidence type="ECO:0000256" key="7">
    <source>
        <dbReference type="ARBA" id="ARBA00022989"/>
    </source>
</evidence>
<keyword evidence="10" id="KW-0594">Phospholipid biosynthesis</keyword>
<sequence>MDLGKFRLLMSKYGFSIIIMLLELLLVFAAFFYFNQLVPNWLSALVIVSLYIGTILAIVNRNMPPESKVTWLLFAVVPVFGFLLYLMIGERRLSKKEIQQLEKMDSMKFREDNSYDLRVELKQENKSAFGIVKSLLSMDHNADVYDGTASQYFSLGEEMFEAMLDDLRSAKKFIFLEFYIIDPGLMWNRVLEILVDKVQQGVEVKLLYDDIGCMATLSGDYTKRLRKMGIDAHKFNKVIPRMTVAYNNRDHRKILVVDGQVGYTGGINLADEYINHIVRFGHWKDGGVRLEGRAVKALTRLFLMNWYINRGEITDFDRYHFDSQRVEGKGLYIPYGSGPKPIYKEQVGKAVYQNIINQAIDYVYITTPYLIIDYDLTEDIKNAAMRGVDVRIVTPFIPDKKLIQIVTRGAYPDLLEAGVKIYEYTPGFIHSKNVISDDELAVVGTINFDYRSLVHHYENAVLMYQTESIADIKQDFEDLFDVSKEISLETLQNSWYQRLLKEIMQLFAPLL</sequence>
<organism evidence="15 16">
    <name type="scientific">Streptococcus cristatus</name>
    <dbReference type="NCBI Taxonomy" id="45634"/>
    <lineage>
        <taxon>Bacteria</taxon>
        <taxon>Bacillati</taxon>
        <taxon>Bacillota</taxon>
        <taxon>Bacilli</taxon>
        <taxon>Lactobacillales</taxon>
        <taxon>Streptococcaceae</taxon>
        <taxon>Streptococcus</taxon>
    </lineage>
</organism>
<dbReference type="GO" id="GO:0008808">
    <property type="term" value="F:cardiolipin synthase activity"/>
    <property type="evidence" value="ECO:0007669"/>
    <property type="project" value="UniProtKB-UniRule"/>
</dbReference>
<dbReference type="PANTHER" id="PTHR21248">
    <property type="entry name" value="CARDIOLIPIN SYNTHASE"/>
    <property type="match status" value="1"/>
</dbReference>
<evidence type="ECO:0000256" key="11">
    <source>
        <dbReference type="ARBA" id="ARBA00023264"/>
    </source>
</evidence>
<keyword evidence="11" id="KW-1208">Phospholipid metabolism</keyword>
<evidence type="ECO:0000256" key="12">
    <source>
        <dbReference type="NCBIfam" id="TIGR04265"/>
    </source>
</evidence>
<evidence type="ECO:0000256" key="9">
    <source>
        <dbReference type="ARBA" id="ARBA00023136"/>
    </source>
</evidence>
<dbReference type="SMART" id="SM00155">
    <property type="entry name" value="PLDc"/>
    <property type="match status" value="2"/>
</dbReference>
<keyword evidence="5 13" id="KW-0812">Transmembrane</keyword>
<dbReference type="EC" id="2.7.8.-" evidence="12"/>
<accession>A0A139N513</accession>
<dbReference type="Proteomes" id="UP000070377">
    <property type="component" value="Unassembled WGS sequence"/>
</dbReference>
<dbReference type="SUPFAM" id="SSF56024">
    <property type="entry name" value="Phospholipase D/nuclease"/>
    <property type="match status" value="2"/>
</dbReference>
<evidence type="ECO:0000256" key="4">
    <source>
        <dbReference type="ARBA" id="ARBA00022679"/>
    </source>
</evidence>
<name>A0A139N513_STRCR</name>
<feature type="domain" description="PLD phosphodiesterase" evidence="14">
    <location>
        <begin position="246"/>
        <end position="273"/>
    </location>
</feature>
<dbReference type="GO" id="GO:0032049">
    <property type="term" value="P:cardiolipin biosynthetic process"/>
    <property type="evidence" value="ECO:0007669"/>
    <property type="project" value="UniProtKB-UniRule"/>
</dbReference>
<dbReference type="PANTHER" id="PTHR21248:SF22">
    <property type="entry name" value="PHOSPHOLIPASE D"/>
    <property type="match status" value="1"/>
</dbReference>
<comment type="caution">
    <text evidence="15">The sequence shown here is derived from an EMBL/GenBank/DDBJ whole genome shotgun (WGS) entry which is preliminary data.</text>
</comment>
<keyword evidence="4" id="KW-0808">Transferase</keyword>
<evidence type="ECO:0000256" key="2">
    <source>
        <dbReference type="ARBA" id="ARBA00022475"/>
    </source>
</evidence>
<dbReference type="RefSeq" id="WP_061422047.1">
    <property type="nucleotide sequence ID" value="NZ_KQ969062.1"/>
</dbReference>
<gene>
    <name evidence="15" type="ORF">SCRDD08_00209</name>
</gene>